<name>A0AAN6E738_9EURO</name>
<comment type="caution">
    <text evidence="2">The sequence shown here is derived from an EMBL/GenBank/DDBJ whole genome shotgun (WGS) entry which is preliminary data.</text>
</comment>
<dbReference type="Proteomes" id="UP001203852">
    <property type="component" value="Unassembled WGS sequence"/>
</dbReference>
<dbReference type="AlphaFoldDB" id="A0AAN6E738"/>
<evidence type="ECO:0000256" key="1">
    <source>
        <dbReference type="SAM" id="MobiDB-lite"/>
    </source>
</evidence>
<evidence type="ECO:0000313" key="3">
    <source>
        <dbReference type="Proteomes" id="UP001203852"/>
    </source>
</evidence>
<evidence type="ECO:0000313" key="2">
    <source>
        <dbReference type="EMBL" id="KAI1618274.1"/>
    </source>
</evidence>
<sequence length="388" mass="43291">MVEGIPSTSYQSWSDNDASCHQTIPPAEFDNYRQAVPTAASTAPTTHIDPMLLSSRSLEPFDLPMQDTAQYGFLDDLMLPEFEGQAESLLPEDVSFDKQTVTFGGIATPNTSSEAITPDMNTILPFTPVISSWNDQYSTYLHESGQQISPLNFDTGHFLPQTNHSPAKQSFTDPIYPPLPELSDVPLDLAQDFEEFTSRPEETYLPAWYVETQALAFPSSGFETNWPTPNSEVVIATPTKAGPVESRICQRDTSKDTLLLRCKAQGMSYRQIKELGKFEEAESTLRGRYRALTKPREARLRKPEWGEREVHLLFEGVSHCTTSIMGASNLSKELDAISMGQFANKVPWKQVAEYMEGQGAYRYGNATVKKKYLEILKAGGMSMRTKGP</sequence>
<proteinExistence type="predicted"/>
<accession>A0AAN6E738</accession>
<gene>
    <name evidence="2" type="ORF">EDD36DRAFT_459927</name>
</gene>
<organism evidence="2 3">
    <name type="scientific">Exophiala viscosa</name>
    <dbReference type="NCBI Taxonomy" id="2486360"/>
    <lineage>
        <taxon>Eukaryota</taxon>
        <taxon>Fungi</taxon>
        <taxon>Dikarya</taxon>
        <taxon>Ascomycota</taxon>
        <taxon>Pezizomycotina</taxon>
        <taxon>Eurotiomycetes</taxon>
        <taxon>Chaetothyriomycetidae</taxon>
        <taxon>Chaetothyriales</taxon>
        <taxon>Herpotrichiellaceae</taxon>
        <taxon>Exophiala</taxon>
    </lineage>
</organism>
<evidence type="ECO:0008006" key="4">
    <source>
        <dbReference type="Google" id="ProtNLM"/>
    </source>
</evidence>
<feature type="compositionally biased region" description="Polar residues" evidence="1">
    <location>
        <begin position="1"/>
        <end position="22"/>
    </location>
</feature>
<protein>
    <recommendedName>
        <fullName evidence="4">Myb-like domain-containing protein</fullName>
    </recommendedName>
</protein>
<reference evidence="2" key="1">
    <citation type="journal article" date="2022" name="bioRxiv">
        <title>Deciphering the potential niche of two novel black yeast fungi from a biological soil crust based on their genomes, phenotypes, and melanin regulation.</title>
        <authorList>
            <consortium name="DOE Joint Genome Institute"/>
            <person name="Carr E.C."/>
            <person name="Barton Q."/>
            <person name="Grambo S."/>
            <person name="Sullivan M."/>
            <person name="Renfro C.M."/>
            <person name="Kuo A."/>
            <person name="Pangilinan J."/>
            <person name="Lipzen A."/>
            <person name="Keymanesh K."/>
            <person name="Savage E."/>
            <person name="Barry K."/>
            <person name="Grigoriev I.V."/>
            <person name="Riekhof W.R."/>
            <person name="Harris S.S."/>
        </authorList>
    </citation>
    <scope>NUCLEOTIDE SEQUENCE</scope>
    <source>
        <strain evidence="2">JF 03-4F</strain>
    </source>
</reference>
<dbReference type="EMBL" id="MU404350">
    <property type="protein sequence ID" value="KAI1618274.1"/>
    <property type="molecule type" value="Genomic_DNA"/>
</dbReference>
<keyword evidence="3" id="KW-1185">Reference proteome</keyword>
<feature type="region of interest" description="Disordered" evidence="1">
    <location>
        <begin position="1"/>
        <end position="24"/>
    </location>
</feature>